<reference evidence="12 13" key="1">
    <citation type="journal article" date="2024" name="BMC Genomics">
        <title>Genome assembly of redclaw crayfish (Cherax quadricarinatus) provides insights into its immune adaptation and hypoxia tolerance.</title>
        <authorList>
            <person name="Liu Z."/>
            <person name="Zheng J."/>
            <person name="Li H."/>
            <person name="Fang K."/>
            <person name="Wang S."/>
            <person name="He J."/>
            <person name="Zhou D."/>
            <person name="Weng S."/>
            <person name="Chi M."/>
            <person name="Gu Z."/>
            <person name="He J."/>
            <person name="Li F."/>
            <person name="Wang M."/>
        </authorList>
    </citation>
    <scope>NUCLEOTIDE SEQUENCE [LARGE SCALE GENOMIC DNA]</scope>
    <source>
        <strain evidence="12">ZL_2023a</strain>
    </source>
</reference>
<keyword evidence="13" id="KW-1185">Reference proteome</keyword>
<evidence type="ECO:0000313" key="12">
    <source>
        <dbReference type="EMBL" id="KAK8750085.1"/>
    </source>
</evidence>
<dbReference type="AlphaFoldDB" id="A0AAW0YE50"/>
<dbReference type="EMBL" id="JARKIK010000008">
    <property type="protein sequence ID" value="KAK8750086.1"/>
    <property type="molecule type" value="Genomic_DNA"/>
</dbReference>
<evidence type="ECO:0000256" key="7">
    <source>
        <dbReference type="ARBA" id="ARBA00022989"/>
    </source>
</evidence>
<evidence type="ECO:0000313" key="13">
    <source>
        <dbReference type="Proteomes" id="UP001445076"/>
    </source>
</evidence>
<sequence>MRPQERTMRVKLRSVVQQVCLGCAALTVCVLVLQNLAQGLRDSGRGGDTASTTYPVAHGWPERAPRSLNRDYMPAGGENTLEEVVEEPGRVKEEEEEEERRRGLLNTLVATATAKPATTLDDIFISIKTTKAFHKTRLDLVLKTWFSLAREQTWFFTDTDDAEYQHKTGGHLVNTNCSASHNRRALCCKMASEFDAFLQSNKRWWCHFDDDNYVNVPQLVTTLADYDPQQDWYLGKPSIRAPLEIINRDNVSQRISFWFATGGAGFCISRSLAFKMMPIAGGGKFISVGEKIRLPDDVTLGYIIEHLLRKKLTVVEEFHSHLEPMRFVNTDTLARQVSFSYSQYGSEMNVLPVDGLDTRLDPTRLLSVHCLLFPNFSYCAT</sequence>
<feature type="domain" description="Fringe-like glycosyltransferase" evidence="11">
    <location>
        <begin position="117"/>
        <end position="364"/>
    </location>
</feature>
<feature type="region of interest" description="Disordered" evidence="10">
    <location>
        <begin position="41"/>
        <end position="69"/>
    </location>
</feature>
<evidence type="ECO:0000256" key="2">
    <source>
        <dbReference type="ARBA" id="ARBA00008661"/>
    </source>
</evidence>
<dbReference type="PANTHER" id="PTHR10811">
    <property type="entry name" value="FRINGE-RELATED"/>
    <property type="match status" value="1"/>
</dbReference>
<dbReference type="GO" id="GO:0016020">
    <property type="term" value="C:membrane"/>
    <property type="evidence" value="ECO:0007669"/>
    <property type="project" value="UniProtKB-SubCell"/>
</dbReference>
<keyword evidence="3" id="KW-0328">Glycosyltransferase</keyword>
<evidence type="ECO:0000256" key="9">
    <source>
        <dbReference type="ARBA" id="ARBA00037847"/>
    </source>
</evidence>
<evidence type="ECO:0000256" key="10">
    <source>
        <dbReference type="SAM" id="MobiDB-lite"/>
    </source>
</evidence>
<dbReference type="Pfam" id="PF02434">
    <property type="entry name" value="Fringe"/>
    <property type="match status" value="1"/>
</dbReference>
<dbReference type="GO" id="GO:0016757">
    <property type="term" value="F:glycosyltransferase activity"/>
    <property type="evidence" value="ECO:0007669"/>
    <property type="project" value="UniProtKB-KW"/>
</dbReference>
<dbReference type="GO" id="GO:0012505">
    <property type="term" value="C:endomembrane system"/>
    <property type="evidence" value="ECO:0007669"/>
    <property type="project" value="UniProtKB-SubCell"/>
</dbReference>
<evidence type="ECO:0000256" key="8">
    <source>
        <dbReference type="ARBA" id="ARBA00023136"/>
    </source>
</evidence>
<feature type="compositionally biased region" description="Basic and acidic residues" evidence="10">
    <location>
        <begin position="60"/>
        <end position="69"/>
    </location>
</feature>
<comment type="subcellular location">
    <subcellularLocation>
        <location evidence="9">Endomembrane system</location>
        <topology evidence="9">Single-pass membrane protein</topology>
    </subcellularLocation>
    <subcellularLocation>
        <location evidence="1">Membrane</location>
        <topology evidence="1">Single-pass type II membrane protein</topology>
    </subcellularLocation>
</comment>
<evidence type="ECO:0000256" key="6">
    <source>
        <dbReference type="ARBA" id="ARBA00022968"/>
    </source>
</evidence>
<proteinExistence type="inferred from homology"/>
<name>A0AAW0YE50_CHEQU</name>
<accession>A0AAW0YE50</accession>
<gene>
    <name evidence="12" type="ORF">OTU49_015234</name>
</gene>
<evidence type="ECO:0000256" key="5">
    <source>
        <dbReference type="ARBA" id="ARBA00022692"/>
    </source>
</evidence>
<keyword evidence="4" id="KW-0808">Transferase</keyword>
<evidence type="ECO:0000256" key="3">
    <source>
        <dbReference type="ARBA" id="ARBA00022676"/>
    </source>
</evidence>
<keyword evidence="5" id="KW-0812">Transmembrane</keyword>
<evidence type="ECO:0000259" key="11">
    <source>
        <dbReference type="Pfam" id="PF02434"/>
    </source>
</evidence>
<organism evidence="12 13">
    <name type="scientific">Cherax quadricarinatus</name>
    <name type="common">Australian red claw crayfish</name>
    <dbReference type="NCBI Taxonomy" id="27406"/>
    <lineage>
        <taxon>Eukaryota</taxon>
        <taxon>Metazoa</taxon>
        <taxon>Ecdysozoa</taxon>
        <taxon>Arthropoda</taxon>
        <taxon>Crustacea</taxon>
        <taxon>Multicrustacea</taxon>
        <taxon>Malacostraca</taxon>
        <taxon>Eumalacostraca</taxon>
        <taxon>Eucarida</taxon>
        <taxon>Decapoda</taxon>
        <taxon>Pleocyemata</taxon>
        <taxon>Astacidea</taxon>
        <taxon>Parastacoidea</taxon>
        <taxon>Parastacidae</taxon>
        <taxon>Cherax</taxon>
    </lineage>
</organism>
<dbReference type="EMBL" id="JARKIK010000008">
    <property type="protein sequence ID" value="KAK8750085.1"/>
    <property type="molecule type" value="Genomic_DNA"/>
</dbReference>
<protein>
    <recommendedName>
        <fullName evidence="11">Fringe-like glycosyltransferase domain-containing protein</fullName>
    </recommendedName>
</protein>
<dbReference type="InterPro" id="IPR003378">
    <property type="entry name" value="Fringe-like_glycosylTrfase"/>
</dbReference>
<comment type="similarity">
    <text evidence="2">Belongs to the glycosyltransferase 31 family.</text>
</comment>
<keyword evidence="7" id="KW-1133">Transmembrane helix</keyword>
<dbReference type="Gene3D" id="3.90.550.50">
    <property type="match status" value="1"/>
</dbReference>
<comment type="caution">
    <text evidence="12">The sequence shown here is derived from an EMBL/GenBank/DDBJ whole genome shotgun (WGS) entry which is preliminary data.</text>
</comment>
<reference evidence="12" key="2">
    <citation type="submission" date="2024-01" db="EMBL/GenBank/DDBJ databases">
        <authorList>
            <person name="He J."/>
            <person name="Wang M."/>
            <person name="Zheng J."/>
            <person name="Liu Z."/>
        </authorList>
    </citation>
    <scope>NUCLEOTIDE SEQUENCE</scope>
    <source>
        <strain evidence="12">ZL_2023a</strain>
        <tissue evidence="12">Muscle</tissue>
    </source>
</reference>
<dbReference type="Proteomes" id="UP001445076">
    <property type="component" value="Unassembled WGS sequence"/>
</dbReference>
<keyword evidence="8" id="KW-0472">Membrane</keyword>
<evidence type="ECO:0000256" key="4">
    <source>
        <dbReference type="ARBA" id="ARBA00022679"/>
    </source>
</evidence>
<evidence type="ECO:0000256" key="1">
    <source>
        <dbReference type="ARBA" id="ARBA00004606"/>
    </source>
</evidence>
<keyword evidence="6" id="KW-0735">Signal-anchor</keyword>